<keyword evidence="2" id="KW-1185">Reference proteome</keyword>
<dbReference type="AlphaFoldDB" id="A0A0A6UPN6"/>
<proteinExistence type="predicted"/>
<dbReference type="Proteomes" id="UP000054537">
    <property type="component" value="Unassembled WGS sequence"/>
</dbReference>
<dbReference type="Pfam" id="PF19744">
    <property type="entry name" value="DUF6232"/>
    <property type="match status" value="1"/>
</dbReference>
<evidence type="ECO:0000313" key="1">
    <source>
        <dbReference type="EMBL" id="KHD77401.1"/>
    </source>
</evidence>
<organism evidence="1 2">
    <name type="scientific">Actinoplanes utahensis</name>
    <dbReference type="NCBI Taxonomy" id="1869"/>
    <lineage>
        <taxon>Bacteria</taxon>
        <taxon>Bacillati</taxon>
        <taxon>Actinomycetota</taxon>
        <taxon>Actinomycetes</taxon>
        <taxon>Micromonosporales</taxon>
        <taxon>Micromonosporaceae</taxon>
        <taxon>Actinoplanes</taxon>
    </lineage>
</organism>
<dbReference type="RefSeq" id="WP_043524312.1">
    <property type="nucleotide sequence ID" value="NZ_BAABKU010000020.1"/>
</dbReference>
<protein>
    <submittedName>
        <fullName evidence="1">Uncharacterized protein</fullName>
    </submittedName>
</protein>
<dbReference type="InterPro" id="IPR045629">
    <property type="entry name" value="DUF6232"/>
</dbReference>
<name>A0A0A6UPN6_ACTUT</name>
<accession>A0A0A6UPN6</accession>
<dbReference type="OrthoDB" id="3296259at2"/>
<dbReference type="EMBL" id="JRTT01000011">
    <property type="protein sequence ID" value="KHD77401.1"/>
    <property type="molecule type" value="Genomic_DNA"/>
</dbReference>
<sequence length="97" mass="11663">MPRVYYRSYDAEVTDQLFIRNPGGQPERFAIAEIADFSLTRLDQPWWRLPHRKPSYRLSADYHGRTVVLFESREPRVFNMVVRALRRALENRPRGYH</sequence>
<reference evidence="1 2" key="1">
    <citation type="submission" date="2014-10" db="EMBL/GenBank/DDBJ databases">
        <title>Draft genome sequence of Actinoplanes utahensis NRRL 12052.</title>
        <authorList>
            <person name="Velasco-Bucheli B."/>
            <person name="del Cerro C."/>
            <person name="Hormigo D."/>
            <person name="Garcia J.L."/>
            <person name="Acebal C."/>
            <person name="Arroyo M."/>
            <person name="de la Mata I."/>
        </authorList>
    </citation>
    <scope>NUCLEOTIDE SEQUENCE [LARGE SCALE GENOMIC DNA]</scope>
    <source>
        <strain evidence="1 2">NRRL 12052</strain>
    </source>
</reference>
<evidence type="ECO:0000313" key="2">
    <source>
        <dbReference type="Proteomes" id="UP000054537"/>
    </source>
</evidence>
<comment type="caution">
    <text evidence="1">The sequence shown here is derived from an EMBL/GenBank/DDBJ whole genome shotgun (WGS) entry which is preliminary data.</text>
</comment>
<gene>
    <name evidence="1" type="ORF">MB27_11720</name>
</gene>